<dbReference type="InterPro" id="IPR026961">
    <property type="entry name" value="PGG_dom"/>
</dbReference>
<evidence type="ECO:0000259" key="8">
    <source>
        <dbReference type="Pfam" id="PF13962"/>
    </source>
</evidence>
<feature type="transmembrane region" description="Helical" evidence="7">
    <location>
        <begin position="317"/>
        <end position="341"/>
    </location>
</feature>
<evidence type="ECO:0000256" key="6">
    <source>
        <dbReference type="ARBA" id="ARBA00023136"/>
    </source>
</evidence>
<dbReference type="Pfam" id="PF12796">
    <property type="entry name" value="Ank_2"/>
    <property type="match status" value="1"/>
</dbReference>
<name>A0AA35YW27_LACSI</name>
<feature type="transmembrane region" description="Helical" evidence="7">
    <location>
        <begin position="248"/>
        <end position="265"/>
    </location>
</feature>
<gene>
    <name evidence="9" type="ORF">LSALG_LOCUS20874</name>
</gene>
<protein>
    <recommendedName>
        <fullName evidence="8">PGG domain-containing protein</fullName>
    </recommendedName>
</protein>
<dbReference type="SUPFAM" id="SSF48403">
    <property type="entry name" value="Ankyrin repeat"/>
    <property type="match status" value="1"/>
</dbReference>
<keyword evidence="6 7" id="KW-0472">Membrane</keyword>
<reference evidence="9" key="1">
    <citation type="submission" date="2023-04" db="EMBL/GenBank/DDBJ databases">
        <authorList>
            <person name="Vijverberg K."/>
            <person name="Xiong W."/>
            <person name="Schranz E."/>
        </authorList>
    </citation>
    <scope>NUCLEOTIDE SEQUENCE</scope>
</reference>
<evidence type="ECO:0000313" key="9">
    <source>
        <dbReference type="EMBL" id="CAI9281161.1"/>
    </source>
</evidence>
<evidence type="ECO:0000256" key="4">
    <source>
        <dbReference type="ARBA" id="ARBA00022989"/>
    </source>
</evidence>
<dbReference type="PANTHER" id="PTHR24186">
    <property type="entry name" value="PROTEIN PHOSPHATASE 1 REGULATORY SUBUNIT"/>
    <property type="match status" value="1"/>
</dbReference>
<keyword evidence="4 7" id="KW-1133">Transmembrane helix</keyword>
<evidence type="ECO:0000256" key="2">
    <source>
        <dbReference type="ARBA" id="ARBA00022692"/>
    </source>
</evidence>
<dbReference type="Pfam" id="PF13962">
    <property type="entry name" value="PGG"/>
    <property type="match status" value="1"/>
</dbReference>
<dbReference type="InterPro" id="IPR036770">
    <property type="entry name" value="Ankyrin_rpt-contain_sf"/>
</dbReference>
<organism evidence="9 10">
    <name type="scientific">Lactuca saligna</name>
    <name type="common">Willowleaf lettuce</name>
    <dbReference type="NCBI Taxonomy" id="75948"/>
    <lineage>
        <taxon>Eukaryota</taxon>
        <taxon>Viridiplantae</taxon>
        <taxon>Streptophyta</taxon>
        <taxon>Embryophyta</taxon>
        <taxon>Tracheophyta</taxon>
        <taxon>Spermatophyta</taxon>
        <taxon>Magnoliopsida</taxon>
        <taxon>eudicotyledons</taxon>
        <taxon>Gunneridae</taxon>
        <taxon>Pentapetalae</taxon>
        <taxon>asterids</taxon>
        <taxon>campanulids</taxon>
        <taxon>Asterales</taxon>
        <taxon>Asteraceae</taxon>
        <taxon>Cichorioideae</taxon>
        <taxon>Cichorieae</taxon>
        <taxon>Lactucinae</taxon>
        <taxon>Lactuca</taxon>
    </lineage>
</organism>
<comment type="subcellular location">
    <subcellularLocation>
        <location evidence="1">Membrane</location>
        <topology evidence="1">Multi-pass membrane protein</topology>
    </subcellularLocation>
</comment>
<feature type="transmembrane region" description="Helical" evidence="7">
    <location>
        <begin position="285"/>
        <end position="305"/>
    </location>
</feature>
<dbReference type="InterPro" id="IPR002110">
    <property type="entry name" value="Ankyrin_rpt"/>
</dbReference>
<evidence type="ECO:0000313" key="10">
    <source>
        <dbReference type="Proteomes" id="UP001177003"/>
    </source>
</evidence>
<dbReference type="PANTHER" id="PTHR24186:SF38">
    <property type="entry name" value="ANKYRIN REPEAT FAMILY PROTEIN"/>
    <property type="match status" value="1"/>
</dbReference>
<keyword evidence="3" id="KW-0677">Repeat</keyword>
<keyword evidence="2 7" id="KW-0812">Transmembrane</keyword>
<dbReference type="EMBL" id="OX465080">
    <property type="protein sequence ID" value="CAI9281161.1"/>
    <property type="molecule type" value="Genomic_DNA"/>
</dbReference>
<keyword evidence="10" id="KW-1185">Reference proteome</keyword>
<proteinExistence type="predicted"/>
<evidence type="ECO:0000256" key="5">
    <source>
        <dbReference type="ARBA" id="ARBA00023043"/>
    </source>
</evidence>
<dbReference type="AlphaFoldDB" id="A0AA35YW27"/>
<dbReference type="GO" id="GO:0005886">
    <property type="term" value="C:plasma membrane"/>
    <property type="evidence" value="ECO:0007669"/>
    <property type="project" value="TreeGrafter"/>
</dbReference>
<accession>A0AA35YW27</accession>
<dbReference type="Gene3D" id="1.25.40.20">
    <property type="entry name" value="Ankyrin repeat-containing domain"/>
    <property type="match status" value="1"/>
</dbReference>
<feature type="domain" description="PGG" evidence="8">
    <location>
        <begin position="239"/>
        <end position="342"/>
    </location>
</feature>
<evidence type="ECO:0000256" key="3">
    <source>
        <dbReference type="ARBA" id="ARBA00022737"/>
    </source>
</evidence>
<evidence type="ECO:0000256" key="7">
    <source>
        <dbReference type="SAM" id="Phobius"/>
    </source>
</evidence>
<keyword evidence="5" id="KW-0040">ANK repeat</keyword>
<sequence>MITHDERTRLKFEDIAKKLLEGCPNLANLKDRNGSLALHGACRSGQLEITSMLLKMDPNYQAFQFDNSGYTPLHVAAIPILEVFISVAPSSFHTLSKHGENLFHLTIRFNQFDAFKFVDGILKGATYMFYQPDRFGNTIQHLVRIGGLNQFSEYINRESEEKINHQIVGNHRDILYQTELPTTSMNLPEIHFEAAILDNKRHEINLYTSLVSQTTEQEDKHIKVHKKNPKKQNIKLQQEALQNARRRITIVATLIASIAFTNGLNPPCGVYQGNSVMGKKRAFKIFAISNHIAFFVSLCIVAVLVGVIRFRRKPLKLILAAAYMVTWVEFSFMVVSCVAAIW</sequence>
<evidence type="ECO:0000256" key="1">
    <source>
        <dbReference type="ARBA" id="ARBA00004141"/>
    </source>
</evidence>
<dbReference type="Proteomes" id="UP001177003">
    <property type="component" value="Chromosome 4"/>
</dbReference>